<evidence type="ECO:0000313" key="3">
    <source>
        <dbReference type="Proteomes" id="UP000606889"/>
    </source>
</evidence>
<dbReference type="SUPFAM" id="SSF81301">
    <property type="entry name" value="Nucleotidyltransferase"/>
    <property type="match status" value="1"/>
</dbReference>
<dbReference type="CDD" id="cd05403">
    <property type="entry name" value="NT_KNTase_like"/>
    <property type="match status" value="1"/>
</dbReference>
<dbReference type="InterPro" id="IPR041633">
    <property type="entry name" value="Polbeta"/>
</dbReference>
<gene>
    <name evidence="2" type="ORF">H8S18_00325</name>
</gene>
<dbReference type="EMBL" id="JACOON010000001">
    <property type="protein sequence ID" value="MBC5646791.1"/>
    <property type="molecule type" value="Genomic_DNA"/>
</dbReference>
<organism evidence="2 3">
    <name type="scientific">Christensenella tenuis</name>
    <dbReference type="NCBI Taxonomy" id="2763033"/>
    <lineage>
        <taxon>Bacteria</taxon>
        <taxon>Bacillati</taxon>
        <taxon>Bacillota</taxon>
        <taxon>Clostridia</taxon>
        <taxon>Christensenellales</taxon>
        <taxon>Christensenellaceae</taxon>
        <taxon>Christensenella</taxon>
    </lineage>
</organism>
<feature type="domain" description="Polymerase beta nucleotidyltransferase" evidence="1">
    <location>
        <begin position="11"/>
        <end position="99"/>
    </location>
</feature>
<dbReference type="RefSeq" id="WP_186856335.1">
    <property type="nucleotide sequence ID" value="NZ_JACOON010000001.1"/>
</dbReference>
<dbReference type="PANTHER" id="PTHR43852:SF3">
    <property type="entry name" value="NUCLEOTIDYLTRANSFERASE"/>
    <property type="match status" value="1"/>
</dbReference>
<name>A0ABR7EBR1_9FIRM</name>
<dbReference type="Gene3D" id="3.30.460.10">
    <property type="entry name" value="Beta Polymerase, domain 2"/>
    <property type="match status" value="1"/>
</dbReference>
<sequence length="104" mass="11551">MYTRQQIESILKQILQDTPVKRVVLFGSYAKDNATEESDLDFVIDSDGTLRGLDFFGVLETMAQAFHVPVDVIELSQIEAGSRIAHEVEQTGVIVYETENGADS</sequence>
<reference evidence="2 3" key="1">
    <citation type="submission" date="2020-08" db="EMBL/GenBank/DDBJ databases">
        <title>Genome public.</title>
        <authorList>
            <person name="Liu C."/>
            <person name="Sun Q."/>
        </authorList>
    </citation>
    <scope>NUCLEOTIDE SEQUENCE [LARGE SCALE GENOMIC DNA]</scope>
    <source>
        <strain evidence="2 3">NSJ-35</strain>
    </source>
</reference>
<evidence type="ECO:0000259" key="1">
    <source>
        <dbReference type="Pfam" id="PF18765"/>
    </source>
</evidence>
<keyword evidence="3" id="KW-1185">Reference proteome</keyword>
<evidence type="ECO:0000313" key="2">
    <source>
        <dbReference type="EMBL" id="MBC5646791.1"/>
    </source>
</evidence>
<dbReference type="PANTHER" id="PTHR43852">
    <property type="entry name" value="NUCLEOTIDYLTRANSFERASE"/>
    <property type="match status" value="1"/>
</dbReference>
<dbReference type="InterPro" id="IPR052930">
    <property type="entry name" value="TA_antitoxin_MntA"/>
</dbReference>
<proteinExistence type="predicted"/>
<protein>
    <submittedName>
        <fullName evidence="2">Nucleotidyltransferase domain-containing protein</fullName>
    </submittedName>
</protein>
<comment type="caution">
    <text evidence="2">The sequence shown here is derived from an EMBL/GenBank/DDBJ whole genome shotgun (WGS) entry which is preliminary data.</text>
</comment>
<dbReference type="Pfam" id="PF18765">
    <property type="entry name" value="Polbeta"/>
    <property type="match status" value="1"/>
</dbReference>
<dbReference type="Proteomes" id="UP000606889">
    <property type="component" value="Unassembled WGS sequence"/>
</dbReference>
<dbReference type="InterPro" id="IPR043519">
    <property type="entry name" value="NT_sf"/>
</dbReference>
<accession>A0ABR7EBR1</accession>